<evidence type="ECO:0000256" key="4">
    <source>
        <dbReference type="ARBA" id="ARBA00023136"/>
    </source>
</evidence>
<dbReference type="Gene3D" id="1.25.40.390">
    <property type="match status" value="1"/>
</dbReference>
<evidence type="ECO:0000313" key="10">
    <source>
        <dbReference type="Proteomes" id="UP000292424"/>
    </source>
</evidence>
<reference evidence="9 10" key="1">
    <citation type="submission" date="2019-09" db="EMBL/GenBank/DDBJ databases">
        <title>Complete genome sequence of Arachidicoccus sp. B3-10 isolated from apple orchard soil.</title>
        <authorList>
            <person name="Kim H.S."/>
            <person name="Han K.-I."/>
            <person name="Suh M.K."/>
            <person name="Lee K.C."/>
            <person name="Eom M.K."/>
            <person name="Kim J.-S."/>
            <person name="Kang S.W."/>
            <person name="Sin Y."/>
            <person name="Lee J.-S."/>
        </authorList>
    </citation>
    <scope>NUCLEOTIDE SEQUENCE [LARGE SCALE GENOMIC DNA]</scope>
    <source>
        <strain evidence="9 10">B3-10</strain>
    </source>
</reference>
<accession>A0A5P2G7R3</accession>
<dbReference type="KEGG" id="arac:E0W69_014455"/>
<protein>
    <submittedName>
        <fullName evidence="9">RagB/SusD family nutrient uptake outer membrane protein</fullName>
    </submittedName>
</protein>
<dbReference type="PROSITE" id="PS51257">
    <property type="entry name" value="PROKAR_LIPOPROTEIN"/>
    <property type="match status" value="1"/>
</dbReference>
<name>A0A5P2G7R3_9BACT</name>
<proteinExistence type="inferred from homology"/>
<feature type="domain" description="SusD-like N-terminal" evidence="8">
    <location>
        <begin position="99"/>
        <end position="211"/>
    </location>
</feature>
<organism evidence="9 10">
    <name type="scientific">Rhizosphaericola mali</name>
    <dbReference type="NCBI Taxonomy" id="2545455"/>
    <lineage>
        <taxon>Bacteria</taxon>
        <taxon>Pseudomonadati</taxon>
        <taxon>Bacteroidota</taxon>
        <taxon>Chitinophagia</taxon>
        <taxon>Chitinophagales</taxon>
        <taxon>Chitinophagaceae</taxon>
        <taxon>Rhizosphaericola</taxon>
    </lineage>
</organism>
<keyword evidence="4" id="KW-0472">Membrane</keyword>
<keyword evidence="10" id="KW-1185">Reference proteome</keyword>
<evidence type="ECO:0000256" key="2">
    <source>
        <dbReference type="ARBA" id="ARBA00006275"/>
    </source>
</evidence>
<comment type="subcellular location">
    <subcellularLocation>
        <location evidence="1">Cell outer membrane</location>
    </subcellularLocation>
</comment>
<evidence type="ECO:0000256" key="5">
    <source>
        <dbReference type="ARBA" id="ARBA00023237"/>
    </source>
</evidence>
<evidence type="ECO:0000256" key="6">
    <source>
        <dbReference type="SAM" id="SignalP"/>
    </source>
</evidence>
<dbReference type="RefSeq" id="WP_131330768.1">
    <property type="nucleotide sequence ID" value="NZ_CP044016.1"/>
</dbReference>
<feature type="domain" description="RagB/SusD" evidence="7">
    <location>
        <begin position="300"/>
        <end position="590"/>
    </location>
</feature>
<gene>
    <name evidence="9" type="ORF">E0W69_014455</name>
</gene>
<dbReference type="InterPro" id="IPR033985">
    <property type="entry name" value="SusD-like_N"/>
</dbReference>
<feature type="signal peptide" evidence="6">
    <location>
        <begin position="1"/>
        <end position="21"/>
    </location>
</feature>
<keyword evidence="5" id="KW-0998">Cell outer membrane</keyword>
<evidence type="ECO:0000313" key="9">
    <source>
        <dbReference type="EMBL" id="QES89810.1"/>
    </source>
</evidence>
<keyword evidence="3 6" id="KW-0732">Signal</keyword>
<dbReference type="OrthoDB" id="5694214at2"/>
<dbReference type="Proteomes" id="UP000292424">
    <property type="component" value="Chromosome"/>
</dbReference>
<dbReference type="InterPro" id="IPR012944">
    <property type="entry name" value="SusD_RagB_dom"/>
</dbReference>
<dbReference type="InterPro" id="IPR011990">
    <property type="entry name" value="TPR-like_helical_dom_sf"/>
</dbReference>
<dbReference type="GO" id="GO:0009279">
    <property type="term" value="C:cell outer membrane"/>
    <property type="evidence" value="ECO:0007669"/>
    <property type="project" value="UniProtKB-SubCell"/>
</dbReference>
<evidence type="ECO:0000256" key="1">
    <source>
        <dbReference type="ARBA" id="ARBA00004442"/>
    </source>
</evidence>
<evidence type="ECO:0000259" key="8">
    <source>
        <dbReference type="Pfam" id="PF14322"/>
    </source>
</evidence>
<dbReference type="Pfam" id="PF14322">
    <property type="entry name" value="SusD-like_3"/>
    <property type="match status" value="1"/>
</dbReference>
<sequence>MRKNNLIQYLLILGISLLTFSCTKNLDQQPESTATKDAIFGSESGLSTYALSFYDMLPSIGDPFRTDCNISDYGATSSIPTYLTSNGYTADNATGWDWTNLRNVNYFIENCTNTAVSESVRENYIGIARFFRAYFYFDKMKQFGDVPWYSTPIASDDSTDLYKPRDSRTLIMDSIIADLEYAGQHITTDQESTRSTITKWVVYGYLSRFCLFEGTFRKYHTSFGLTGGADSLLQKAAAAADTVIQSGAYSIYGSDSTSYRTLFTSSAPVTSEIMLADVTSSALSVYNDANWYFNSSTYGTRFSFIKKFINTYLNIDGSRFTDKNGYDTIPFIREMQNRDWRLQQTVRGLNYTVTSNGANPTKTAPDFSYVYTGYQPIKWVLDDTKYNNAALNTNSISLMRYAEILLNYAEAKAELGTITSTDWASTIGKIRARAGITDGLSNLPTVVDSYLQTNYYPDITDPTIMEIRRERGIELALEGFRFADLVRWDEGADLTNTWDGMYVPSVGTPMDLNGDGQNDVCFYITAPTTQETGVSYIDVSGSSIMLDNKTYGHLLWLPNTSKIWADYKYLYPIPTTVLQKNKYLVQNTGW</sequence>
<feature type="chain" id="PRO_5024282625" evidence="6">
    <location>
        <begin position="22"/>
        <end position="590"/>
    </location>
</feature>
<dbReference type="AlphaFoldDB" id="A0A5P2G7R3"/>
<evidence type="ECO:0000256" key="3">
    <source>
        <dbReference type="ARBA" id="ARBA00022729"/>
    </source>
</evidence>
<dbReference type="EMBL" id="CP044016">
    <property type="protein sequence ID" value="QES89810.1"/>
    <property type="molecule type" value="Genomic_DNA"/>
</dbReference>
<evidence type="ECO:0000259" key="7">
    <source>
        <dbReference type="Pfam" id="PF07980"/>
    </source>
</evidence>
<dbReference type="SUPFAM" id="SSF48452">
    <property type="entry name" value="TPR-like"/>
    <property type="match status" value="1"/>
</dbReference>
<dbReference type="Pfam" id="PF07980">
    <property type="entry name" value="SusD_RagB"/>
    <property type="match status" value="1"/>
</dbReference>
<comment type="similarity">
    <text evidence="2">Belongs to the SusD family.</text>
</comment>